<comment type="caution">
    <text evidence="6">The sequence shown here is derived from an EMBL/GenBank/DDBJ whole genome shotgun (WGS) entry which is preliminary data.</text>
</comment>
<keyword evidence="2" id="KW-0238">DNA-binding</keyword>
<dbReference type="InterPro" id="IPR000843">
    <property type="entry name" value="HTH_LacI"/>
</dbReference>
<reference evidence="6 7" key="1">
    <citation type="submission" date="2017-06" db="EMBL/GenBank/DDBJ databases">
        <title>Draft genome sequence of anaerobic fermentative bacterium Anaeromicrobium sediminis DY2726D isolated from West Pacific Ocean sediments.</title>
        <authorList>
            <person name="Zeng X."/>
        </authorList>
    </citation>
    <scope>NUCLEOTIDE SEQUENCE [LARGE SCALE GENOMIC DNA]</scope>
    <source>
        <strain evidence="6 7">DY2726D</strain>
    </source>
</reference>
<evidence type="ECO:0000313" key="7">
    <source>
        <dbReference type="Proteomes" id="UP000216024"/>
    </source>
</evidence>
<dbReference type="PROSITE" id="PS50943">
    <property type="entry name" value="HTH_CROC1"/>
    <property type="match status" value="1"/>
</dbReference>
<feature type="domain" description="HTH cro/C1-type" evidence="5">
    <location>
        <begin position="4"/>
        <end position="48"/>
    </location>
</feature>
<dbReference type="Proteomes" id="UP000216024">
    <property type="component" value="Unassembled WGS sequence"/>
</dbReference>
<name>A0A267M8U2_9FIRM</name>
<dbReference type="CDD" id="cd06267">
    <property type="entry name" value="PBP1_LacI_sugar_binding-like"/>
    <property type="match status" value="1"/>
</dbReference>
<dbReference type="GO" id="GO:0000976">
    <property type="term" value="F:transcription cis-regulatory region binding"/>
    <property type="evidence" value="ECO:0007669"/>
    <property type="project" value="TreeGrafter"/>
</dbReference>
<dbReference type="Gene3D" id="1.10.260.40">
    <property type="entry name" value="lambda repressor-like DNA-binding domains"/>
    <property type="match status" value="1"/>
</dbReference>
<dbReference type="PRINTS" id="PR00036">
    <property type="entry name" value="HTHLACI"/>
</dbReference>
<evidence type="ECO:0000256" key="1">
    <source>
        <dbReference type="ARBA" id="ARBA00023015"/>
    </source>
</evidence>
<keyword evidence="3" id="KW-0804">Transcription</keyword>
<dbReference type="FunFam" id="1.10.260.40:FF:000002">
    <property type="entry name" value="HTH-type transcriptional repressor PurR"/>
    <property type="match status" value="1"/>
</dbReference>
<dbReference type="InterPro" id="IPR028082">
    <property type="entry name" value="Peripla_BP_I"/>
</dbReference>
<dbReference type="PROSITE" id="PS50932">
    <property type="entry name" value="HTH_LACI_2"/>
    <property type="match status" value="1"/>
</dbReference>
<feature type="domain" description="HTH lacI-type" evidence="4">
    <location>
        <begin position="4"/>
        <end position="58"/>
    </location>
</feature>
<dbReference type="SUPFAM" id="SSF47413">
    <property type="entry name" value="lambda repressor-like DNA-binding domains"/>
    <property type="match status" value="1"/>
</dbReference>
<dbReference type="GO" id="GO:0003700">
    <property type="term" value="F:DNA-binding transcription factor activity"/>
    <property type="evidence" value="ECO:0007669"/>
    <property type="project" value="TreeGrafter"/>
</dbReference>
<dbReference type="AlphaFoldDB" id="A0A267M8U2"/>
<gene>
    <name evidence="6" type="ORF">CCE28_21390</name>
</gene>
<evidence type="ECO:0000313" key="6">
    <source>
        <dbReference type="EMBL" id="PAB56004.1"/>
    </source>
</evidence>
<sequence length="340" mass="38746">MWMITIKDVAKKAGVSIATVSRVMNGNYPVSDKTKKKVMDAIRELGYRPNAIARSLKVNRTYMIGMVVPDISNPYYMEIAKGVERVVSKLGYNLIFCSSNENTEREMDLLNALNEKRVEYILLIPTINDSYRINGLLKKGMKIVLIDRHLPFVETDSIVIDNFEASYKLIEYAIKRGHKKIGIINGLMRVSTARERYEAFRKALEDYDIPFNPKYSVCGDFIMEKSYKEVKNMIIKNRKNLPTMIFATNNKMAEGAIIAIKEMNLNIPRDISLGSFGELSVPQLIHPQITTITHDAFEMGRLVGEVVSEKIDNRVSEYKNIVMNSAIKFKGSIRSLKNLL</sequence>
<dbReference type="InterPro" id="IPR010982">
    <property type="entry name" value="Lambda_DNA-bd_dom_sf"/>
</dbReference>
<dbReference type="CDD" id="cd01392">
    <property type="entry name" value="HTH_LacI"/>
    <property type="match status" value="1"/>
</dbReference>
<dbReference type="PANTHER" id="PTHR30146:SF109">
    <property type="entry name" value="HTH-TYPE TRANSCRIPTIONAL REGULATOR GALS"/>
    <property type="match status" value="1"/>
</dbReference>
<keyword evidence="1" id="KW-0805">Transcription regulation</keyword>
<dbReference type="Pfam" id="PF00356">
    <property type="entry name" value="LacI"/>
    <property type="match status" value="1"/>
</dbReference>
<evidence type="ECO:0000256" key="3">
    <source>
        <dbReference type="ARBA" id="ARBA00023163"/>
    </source>
</evidence>
<protein>
    <submittedName>
        <fullName evidence="6">Uncharacterized protein</fullName>
    </submittedName>
</protein>
<dbReference type="InterPro" id="IPR001387">
    <property type="entry name" value="Cro/C1-type_HTH"/>
</dbReference>
<dbReference type="EMBL" id="NIBG01000040">
    <property type="protein sequence ID" value="PAB56004.1"/>
    <property type="molecule type" value="Genomic_DNA"/>
</dbReference>
<proteinExistence type="predicted"/>
<keyword evidence="7" id="KW-1185">Reference proteome</keyword>
<accession>A0A267M8U2</accession>
<dbReference type="PROSITE" id="PS00356">
    <property type="entry name" value="HTH_LACI_1"/>
    <property type="match status" value="1"/>
</dbReference>
<evidence type="ECO:0000259" key="5">
    <source>
        <dbReference type="PROSITE" id="PS50943"/>
    </source>
</evidence>
<dbReference type="SUPFAM" id="SSF53822">
    <property type="entry name" value="Periplasmic binding protein-like I"/>
    <property type="match status" value="1"/>
</dbReference>
<dbReference type="InterPro" id="IPR001761">
    <property type="entry name" value="Peripla_BP/Lac1_sug-bd_dom"/>
</dbReference>
<dbReference type="PANTHER" id="PTHR30146">
    <property type="entry name" value="LACI-RELATED TRANSCRIPTIONAL REPRESSOR"/>
    <property type="match status" value="1"/>
</dbReference>
<dbReference type="Gene3D" id="3.40.50.2300">
    <property type="match status" value="2"/>
</dbReference>
<evidence type="ECO:0000259" key="4">
    <source>
        <dbReference type="PROSITE" id="PS50932"/>
    </source>
</evidence>
<dbReference type="SMART" id="SM00354">
    <property type="entry name" value="HTH_LACI"/>
    <property type="match status" value="1"/>
</dbReference>
<evidence type="ECO:0000256" key="2">
    <source>
        <dbReference type="ARBA" id="ARBA00023125"/>
    </source>
</evidence>
<dbReference type="OrthoDB" id="9789891at2"/>
<dbReference type="Pfam" id="PF00532">
    <property type="entry name" value="Peripla_BP_1"/>
    <property type="match status" value="1"/>
</dbReference>
<organism evidence="6 7">
    <name type="scientific">Anaeromicrobium sediminis</name>
    <dbReference type="NCBI Taxonomy" id="1478221"/>
    <lineage>
        <taxon>Bacteria</taxon>
        <taxon>Bacillati</taxon>
        <taxon>Bacillota</taxon>
        <taxon>Clostridia</taxon>
        <taxon>Peptostreptococcales</taxon>
        <taxon>Thermotaleaceae</taxon>
        <taxon>Anaeromicrobium</taxon>
    </lineage>
</organism>